<dbReference type="CDD" id="cd00761">
    <property type="entry name" value="Glyco_tranf_GTA_type"/>
    <property type="match status" value="1"/>
</dbReference>
<keyword evidence="3 5" id="KW-0808">Transferase</keyword>
<dbReference type="InterPro" id="IPR029044">
    <property type="entry name" value="Nucleotide-diphossugar_trans"/>
</dbReference>
<dbReference type="Gene3D" id="3.90.550.10">
    <property type="entry name" value="Spore Coat Polysaccharide Biosynthesis Protein SpsA, Chain A"/>
    <property type="match status" value="1"/>
</dbReference>
<protein>
    <submittedName>
        <fullName evidence="5">Glycosyltransferase</fullName>
        <ecNumber evidence="5">2.4.-.-</ecNumber>
    </submittedName>
</protein>
<gene>
    <name evidence="5" type="ORF">OIH86_03965</name>
</gene>
<proteinExistence type="inferred from homology"/>
<dbReference type="SUPFAM" id="SSF53448">
    <property type="entry name" value="Nucleotide-diphospho-sugar transferases"/>
    <property type="match status" value="1"/>
</dbReference>
<dbReference type="PANTHER" id="PTHR22916">
    <property type="entry name" value="GLYCOSYLTRANSFERASE"/>
    <property type="match status" value="1"/>
</dbReference>
<name>A0ABT3DD90_9BACI</name>
<reference evidence="5 6" key="1">
    <citation type="submission" date="2022-10" db="EMBL/GenBank/DDBJ databases">
        <title>Draft genome assembly of moderately radiation resistant bacterium Metabacillus halosaccharovorans.</title>
        <authorList>
            <person name="Pal S."/>
            <person name="Gopinathan A."/>
        </authorList>
    </citation>
    <scope>NUCLEOTIDE SEQUENCE [LARGE SCALE GENOMIC DNA]</scope>
    <source>
        <strain evidence="5 6">VITHBRA001</strain>
    </source>
</reference>
<evidence type="ECO:0000256" key="3">
    <source>
        <dbReference type="ARBA" id="ARBA00022679"/>
    </source>
</evidence>
<dbReference type="Pfam" id="PF00535">
    <property type="entry name" value="Glycos_transf_2"/>
    <property type="match status" value="1"/>
</dbReference>
<comment type="caution">
    <text evidence="5">The sequence shown here is derived from an EMBL/GenBank/DDBJ whole genome shotgun (WGS) entry which is preliminary data.</text>
</comment>
<dbReference type="InterPro" id="IPR001173">
    <property type="entry name" value="Glyco_trans_2-like"/>
</dbReference>
<dbReference type="EC" id="2.4.-.-" evidence="5"/>
<evidence type="ECO:0000259" key="4">
    <source>
        <dbReference type="Pfam" id="PF00535"/>
    </source>
</evidence>
<accession>A0ABT3DD90</accession>
<evidence type="ECO:0000313" key="5">
    <source>
        <dbReference type="EMBL" id="MCV9884798.1"/>
    </source>
</evidence>
<sequence length="324" mass="37733">MYPKISIIVPVYKVEPFIHKCVDSVLLQTFTDFELILVDDGSPDNCGKICDEYAQKDKRVKVIHKENGGLSDARNAGLDIATGDYIGFVDSDDWIESDMFEMLYNMCVENDCEIANCTSIIHYSHKTVTNGGHQLIIHDKKEAMKVMLEGKLYDEVVWTKIFKRDLLKDIRFKTGIIYEDTAFTYKVIHESSRICCIGEPKYHYIKRENSTMDRAIKNVKIDSVLVYDEMYKFIDNYYPELRNLVALKLANSAMTVLNLIAAKQNWKEYSEEYYRIASILNRYFKKNMKTKEYLNTVKILLIATKIHPIFYKVIVNLVSRRKAI</sequence>
<dbReference type="Proteomes" id="UP001526147">
    <property type="component" value="Unassembled WGS sequence"/>
</dbReference>
<dbReference type="PANTHER" id="PTHR22916:SF51">
    <property type="entry name" value="GLYCOSYLTRANSFERASE EPSH-RELATED"/>
    <property type="match status" value="1"/>
</dbReference>
<feature type="domain" description="Glycosyltransferase 2-like" evidence="4">
    <location>
        <begin position="6"/>
        <end position="170"/>
    </location>
</feature>
<dbReference type="EMBL" id="JAOYEY010000024">
    <property type="protein sequence ID" value="MCV9884798.1"/>
    <property type="molecule type" value="Genomic_DNA"/>
</dbReference>
<evidence type="ECO:0000313" key="6">
    <source>
        <dbReference type="Proteomes" id="UP001526147"/>
    </source>
</evidence>
<keyword evidence="2 5" id="KW-0328">Glycosyltransferase</keyword>
<dbReference type="GO" id="GO:0016757">
    <property type="term" value="F:glycosyltransferase activity"/>
    <property type="evidence" value="ECO:0007669"/>
    <property type="project" value="UniProtKB-KW"/>
</dbReference>
<keyword evidence="6" id="KW-1185">Reference proteome</keyword>
<organism evidence="5 6">
    <name type="scientific">Metabacillus halosaccharovorans</name>
    <dbReference type="NCBI Taxonomy" id="930124"/>
    <lineage>
        <taxon>Bacteria</taxon>
        <taxon>Bacillati</taxon>
        <taxon>Bacillota</taxon>
        <taxon>Bacilli</taxon>
        <taxon>Bacillales</taxon>
        <taxon>Bacillaceae</taxon>
        <taxon>Metabacillus</taxon>
    </lineage>
</organism>
<evidence type="ECO:0000256" key="2">
    <source>
        <dbReference type="ARBA" id="ARBA00022676"/>
    </source>
</evidence>
<dbReference type="RefSeq" id="WP_264141713.1">
    <property type="nucleotide sequence ID" value="NZ_JAOYEY010000024.1"/>
</dbReference>
<evidence type="ECO:0000256" key="1">
    <source>
        <dbReference type="ARBA" id="ARBA00006739"/>
    </source>
</evidence>
<comment type="similarity">
    <text evidence="1">Belongs to the glycosyltransferase 2 family.</text>
</comment>